<keyword evidence="1" id="KW-0812">Transmembrane</keyword>
<feature type="transmembrane region" description="Helical" evidence="1">
    <location>
        <begin position="160"/>
        <end position="181"/>
    </location>
</feature>
<dbReference type="EMBL" id="JAROCA020000001">
    <property type="protein sequence ID" value="MDY0406430.1"/>
    <property type="molecule type" value="Genomic_DNA"/>
</dbReference>
<keyword evidence="1" id="KW-0472">Membrane</keyword>
<accession>A0ABU5CJM1</accession>
<feature type="transmembrane region" description="Helical" evidence="1">
    <location>
        <begin position="7"/>
        <end position="26"/>
    </location>
</feature>
<evidence type="ECO:0000313" key="2">
    <source>
        <dbReference type="EMBL" id="MDY0406430.1"/>
    </source>
</evidence>
<evidence type="ECO:0000256" key="1">
    <source>
        <dbReference type="SAM" id="Phobius"/>
    </source>
</evidence>
<dbReference type="PANTHER" id="PTHR40078">
    <property type="entry name" value="INTEGRAL MEMBRANE PROTEIN-RELATED"/>
    <property type="match status" value="1"/>
</dbReference>
<keyword evidence="3" id="KW-1185">Reference proteome</keyword>
<dbReference type="InterPro" id="IPR038750">
    <property type="entry name" value="YczE/YyaS-like"/>
</dbReference>
<feature type="transmembrane region" description="Helical" evidence="1">
    <location>
        <begin position="46"/>
        <end position="68"/>
    </location>
</feature>
<dbReference type="PANTHER" id="PTHR40078:SF1">
    <property type="entry name" value="INTEGRAL MEMBRANE PROTEIN"/>
    <property type="match status" value="1"/>
</dbReference>
<gene>
    <name evidence="2" type="ORF">P5G51_014445</name>
</gene>
<comment type="caution">
    <text evidence="2">The sequence shown here is derived from an EMBL/GenBank/DDBJ whole genome shotgun (WGS) entry which is preliminary data.</text>
</comment>
<dbReference type="RefSeq" id="WP_306066834.1">
    <property type="nucleotide sequence ID" value="NZ_JAROCA020000001.1"/>
</dbReference>
<dbReference type="Pfam" id="PF19700">
    <property type="entry name" value="DUF6198"/>
    <property type="match status" value="1"/>
</dbReference>
<sequence length="210" mass="23588">MEKLIRWVFFMCGLLIFSLGISLTIHMQYLGVHPWDVLTVGLHDKIGLTIGTWNILIGLTLICVTLILDKKYIQIGTFFNAVVVGVFVDFFLWLDFLPYAQKQWTDIMFMLAGIVIMGFGGGLYNATKVGSGPRDGFMLSISEKLSAPIGRVRIITESGVLIFGFLLGGPVFIFSIIFTFIQSPIFQFTYLRFEHIISQMVTIGVKKRAS</sequence>
<keyword evidence="1" id="KW-1133">Transmembrane helix</keyword>
<feature type="transmembrane region" description="Helical" evidence="1">
    <location>
        <begin position="75"/>
        <end position="94"/>
    </location>
</feature>
<name>A0ABU5CJM1_9BACI</name>
<reference evidence="2 3" key="1">
    <citation type="submission" date="2023-10" db="EMBL/GenBank/DDBJ databases">
        <title>179-bfca-hs.</title>
        <authorList>
            <person name="Miliotis G."/>
            <person name="Sengupta P."/>
            <person name="Hameed A."/>
            <person name="Chuvochina M."/>
            <person name="Mcdonagh F."/>
            <person name="Simpson A.C."/>
            <person name="Singh N.K."/>
            <person name="Rekha P.D."/>
            <person name="Raman K."/>
            <person name="Hugenholtz P."/>
            <person name="Venkateswaran K."/>
        </authorList>
    </citation>
    <scope>NUCLEOTIDE SEQUENCE [LARGE SCALE GENOMIC DNA]</scope>
    <source>
        <strain evidence="2 3">179-BFC-A-HS</strain>
    </source>
</reference>
<feature type="transmembrane region" description="Helical" evidence="1">
    <location>
        <begin position="106"/>
        <end position="124"/>
    </location>
</feature>
<protein>
    <submittedName>
        <fullName evidence="2">YitT family protein</fullName>
    </submittedName>
</protein>
<evidence type="ECO:0000313" key="3">
    <source>
        <dbReference type="Proteomes" id="UP001228376"/>
    </source>
</evidence>
<proteinExistence type="predicted"/>
<organism evidence="2 3">
    <name type="scientific">Tigheibacillus jepli</name>
    <dbReference type="NCBI Taxonomy" id="3035914"/>
    <lineage>
        <taxon>Bacteria</taxon>
        <taxon>Bacillati</taxon>
        <taxon>Bacillota</taxon>
        <taxon>Bacilli</taxon>
        <taxon>Bacillales</taxon>
        <taxon>Bacillaceae</taxon>
        <taxon>Tigheibacillus</taxon>
    </lineage>
</organism>
<dbReference type="Proteomes" id="UP001228376">
    <property type="component" value="Unassembled WGS sequence"/>
</dbReference>